<dbReference type="InterPro" id="IPR036259">
    <property type="entry name" value="MFS_trans_sf"/>
</dbReference>
<dbReference type="Proteomes" id="UP000273083">
    <property type="component" value="Unassembled WGS sequence"/>
</dbReference>
<evidence type="ECO:0000256" key="5">
    <source>
        <dbReference type="ARBA" id="ARBA00022989"/>
    </source>
</evidence>
<accession>A0A3N1XKZ0</accession>
<feature type="domain" description="Major facilitator superfamily (MFS) profile" evidence="8">
    <location>
        <begin position="11"/>
        <end position="401"/>
    </location>
</feature>
<dbReference type="EMBL" id="RJVG01000006">
    <property type="protein sequence ID" value="ROR27379.1"/>
    <property type="molecule type" value="Genomic_DNA"/>
</dbReference>
<feature type="transmembrane region" description="Helical" evidence="7">
    <location>
        <begin position="222"/>
        <end position="243"/>
    </location>
</feature>
<feature type="transmembrane region" description="Helical" evidence="7">
    <location>
        <begin position="312"/>
        <end position="336"/>
    </location>
</feature>
<protein>
    <submittedName>
        <fullName evidence="9">DHA3 family macrolide efflux protein-like MFS transporter</fullName>
    </submittedName>
</protein>
<reference evidence="9 10" key="1">
    <citation type="submission" date="2018-11" db="EMBL/GenBank/DDBJ databases">
        <title>Genomic Encyclopedia of Type Strains, Phase IV (KMG-IV): sequencing the most valuable type-strain genomes for metagenomic binning, comparative biology and taxonomic classification.</title>
        <authorList>
            <person name="Goeker M."/>
        </authorList>
    </citation>
    <scope>NUCLEOTIDE SEQUENCE [LARGE SCALE GENOMIC DNA]</scope>
    <source>
        <strain evidence="9 10">DSM 26537</strain>
    </source>
</reference>
<gene>
    <name evidence="9" type="ORF">EDD66_10676</name>
</gene>
<dbReference type="InterPro" id="IPR011701">
    <property type="entry name" value="MFS"/>
</dbReference>
<evidence type="ECO:0000256" key="7">
    <source>
        <dbReference type="SAM" id="Phobius"/>
    </source>
</evidence>
<keyword evidence="2" id="KW-0813">Transport</keyword>
<keyword evidence="10" id="KW-1185">Reference proteome</keyword>
<dbReference type="GO" id="GO:0005886">
    <property type="term" value="C:plasma membrane"/>
    <property type="evidence" value="ECO:0007669"/>
    <property type="project" value="UniProtKB-SubCell"/>
</dbReference>
<dbReference type="AlphaFoldDB" id="A0A3N1XKZ0"/>
<evidence type="ECO:0000256" key="3">
    <source>
        <dbReference type="ARBA" id="ARBA00022475"/>
    </source>
</evidence>
<dbReference type="CDD" id="cd06173">
    <property type="entry name" value="MFS_MefA_like"/>
    <property type="match status" value="1"/>
</dbReference>
<sequence>MTIKTTKWKQKFYTILTGQAISLITSAILQMAILFYLIETTGSAAVLSAASLVGFLPYALFGPAIGVLVDRWNRKFVMIGADSIIALSGILLTIVAIYMELPIWLIMVVLFIRSIGTAFHSPALSAATPLLVPEDQLTKCAGYSQSIQSISYIVSPAIAAFLYSIWDMNAIIAIDVLGAIFACITVAMVTIPELNREKMNQNGNFIGEMKEGFHVLKENKGLFALLLVGTLYMLVYMPINALYSLMSMDYFNGKPIHASVVEIAYASGMLIGGVLLGKLGEYNKRILLMFGSILLMGISLTISGLLPANGYIIFVVCCLAMGFSVPFYSGVQTVLFQIKIKPEYLGRVFSLTGSIMSVAMPVGLILSGAFADKIGVNYWFFMSGILIIGIACLCLIIPAIRQLDKE</sequence>
<feature type="transmembrane region" description="Helical" evidence="7">
    <location>
        <begin position="12"/>
        <end position="38"/>
    </location>
</feature>
<evidence type="ECO:0000313" key="10">
    <source>
        <dbReference type="Proteomes" id="UP000273083"/>
    </source>
</evidence>
<evidence type="ECO:0000256" key="1">
    <source>
        <dbReference type="ARBA" id="ARBA00004651"/>
    </source>
</evidence>
<dbReference type="Gene3D" id="1.20.1250.20">
    <property type="entry name" value="MFS general substrate transporter like domains"/>
    <property type="match status" value="1"/>
</dbReference>
<name>A0A3N1XKZ0_9FIRM</name>
<dbReference type="NCBIfam" id="NF000245">
    <property type="entry name" value="macrolide_MefA"/>
    <property type="match status" value="1"/>
</dbReference>
<organism evidence="9 10">
    <name type="scientific">Mobilisporobacter senegalensis</name>
    <dbReference type="NCBI Taxonomy" id="1329262"/>
    <lineage>
        <taxon>Bacteria</taxon>
        <taxon>Bacillati</taxon>
        <taxon>Bacillota</taxon>
        <taxon>Clostridia</taxon>
        <taxon>Lachnospirales</taxon>
        <taxon>Lachnospiraceae</taxon>
        <taxon>Mobilisporobacter</taxon>
    </lineage>
</organism>
<evidence type="ECO:0000256" key="4">
    <source>
        <dbReference type="ARBA" id="ARBA00022692"/>
    </source>
</evidence>
<dbReference type="OrthoDB" id="9775268at2"/>
<proteinExistence type="predicted"/>
<feature type="transmembrane region" description="Helical" evidence="7">
    <location>
        <begin position="286"/>
        <end position="306"/>
    </location>
</feature>
<evidence type="ECO:0000256" key="6">
    <source>
        <dbReference type="ARBA" id="ARBA00023136"/>
    </source>
</evidence>
<evidence type="ECO:0000256" key="2">
    <source>
        <dbReference type="ARBA" id="ARBA00022448"/>
    </source>
</evidence>
<dbReference type="Pfam" id="PF07690">
    <property type="entry name" value="MFS_1"/>
    <property type="match status" value="1"/>
</dbReference>
<feature type="transmembrane region" description="Helical" evidence="7">
    <location>
        <begin position="149"/>
        <end position="166"/>
    </location>
</feature>
<feature type="transmembrane region" description="Helical" evidence="7">
    <location>
        <begin position="376"/>
        <end position="400"/>
    </location>
</feature>
<feature type="transmembrane region" description="Helical" evidence="7">
    <location>
        <begin position="348"/>
        <end position="370"/>
    </location>
</feature>
<comment type="caution">
    <text evidence="9">The sequence shown here is derived from an EMBL/GenBank/DDBJ whole genome shotgun (WGS) entry which is preliminary data.</text>
</comment>
<feature type="transmembrane region" description="Helical" evidence="7">
    <location>
        <begin position="44"/>
        <end position="69"/>
    </location>
</feature>
<evidence type="ECO:0000259" key="8">
    <source>
        <dbReference type="PROSITE" id="PS50850"/>
    </source>
</evidence>
<dbReference type="RefSeq" id="WP_123609628.1">
    <property type="nucleotide sequence ID" value="NZ_RJVG01000006.1"/>
</dbReference>
<keyword evidence="3" id="KW-1003">Cell membrane</keyword>
<feature type="transmembrane region" description="Helical" evidence="7">
    <location>
        <begin position="104"/>
        <end position="128"/>
    </location>
</feature>
<feature type="transmembrane region" description="Helical" evidence="7">
    <location>
        <begin position="172"/>
        <end position="191"/>
    </location>
</feature>
<dbReference type="NCBIfam" id="TIGR00900">
    <property type="entry name" value="2A0121"/>
    <property type="match status" value="1"/>
</dbReference>
<keyword evidence="6 7" id="KW-0472">Membrane</keyword>
<keyword evidence="5 7" id="KW-1133">Transmembrane helix</keyword>
<dbReference type="GO" id="GO:0022857">
    <property type="term" value="F:transmembrane transporter activity"/>
    <property type="evidence" value="ECO:0007669"/>
    <property type="project" value="InterPro"/>
</dbReference>
<feature type="transmembrane region" description="Helical" evidence="7">
    <location>
        <begin position="263"/>
        <end position="279"/>
    </location>
</feature>
<dbReference type="PANTHER" id="PTHR23513:SF6">
    <property type="entry name" value="MAJOR FACILITATOR SUPERFAMILY ASSOCIATED DOMAIN-CONTAINING PROTEIN"/>
    <property type="match status" value="1"/>
</dbReference>
<dbReference type="InterPro" id="IPR020846">
    <property type="entry name" value="MFS_dom"/>
</dbReference>
<dbReference type="PROSITE" id="PS50850">
    <property type="entry name" value="MFS"/>
    <property type="match status" value="1"/>
</dbReference>
<evidence type="ECO:0000313" key="9">
    <source>
        <dbReference type="EMBL" id="ROR27379.1"/>
    </source>
</evidence>
<feature type="transmembrane region" description="Helical" evidence="7">
    <location>
        <begin position="76"/>
        <end position="98"/>
    </location>
</feature>
<dbReference type="PANTHER" id="PTHR23513">
    <property type="entry name" value="INTEGRAL MEMBRANE EFFLUX PROTEIN-RELATED"/>
    <property type="match status" value="1"/>
</dbReference>
<keyword evidence="4 7" id="KW-0812">Transmembrane</keyword>
<dbReference type="SUPFAM" id="SSF103473">
    <property type="entry name" value="MFS general substrate transporter"/>
    <property type="match status" value="1"/>
</dbReference>
<comment type="subcellular location">
    <subcellularLocation>
        <location evidence="1">Cell membrane</location>
        <topology evidence="1">Multi-pass membrane protein</topology>
    </subcellularLocation>
</comment>
<dbReference type="InterPro" id="IPR004751">
    <property type="entry name" value="Drug_antiport"/>
</dbReference>